<reference evidence="18" key="1">
    <citation type="submission" date="2020-10" db="EMBL/GenBank/DDBJ databases">
        <authorList>
            <person name="Gilroy R."/>
        </authorList>
    </citation>
    <scope>NUCLEOTIDE SEQUENCE</scope>
    <source>
        <strain evidence="18">D3-1215</strain>
    </source>
</reference>
<dbReference type="InterPro" id="IPR027417">
    <property type="entry name" value="P-loop_NTPase"/>
</dbReference>
<organism evidence="18 19">
    <name type="scientific">Candidatus Enterocola intestinipullorum</name>
    <dbReference type="NCBI Taxonomy" id="2840783"/>
    <lineage>
        <taxon>Bacteria</taxon>
        <taxon>Pseudomonadati</taxon>
        <taxon>Bacteroidota</taxon>
        <taxon>Bacteroidia</taxon>
        <taxon>Bacteroidales</taxon>
        <taxon>Candidatus Enterocola</taxon>
    </lineage>
</organism>
<dbReference type="AlphaFoldDB" id="A0A9D9EHN7"/>
<reference evidence="18" key="2">
    <citation type="journal article" date="2021" name="PeerJ">
        <title>Extensive microbial diversity within the chicken gut microbiome revealed by metagenomics and culture.</title>
        <authorList>
            <person name="Gilroy R."/>
            <person name="Ravi A."/>
            <person name="Getino M."/>
            <person name="Pursley I."/>
            <person name="Horton D.L."/>
            <person name="Alikhan N.F."/>
            <person name="Baker D."/>
            <person name="Gharbi K."/>
            <person name="Hall N."/>
            <person name="Watson M."/>
            <person name="Adriaenssens E.M."/>
            <person name="Foster-Nyarko E."/>
            <person name="Jarju S."/>
            <person name="Secka A."/>
            <person name="Antonio M."/>
            <person name="Oren A."/>
            <person name="Chaudhuri R.R."/>
            <person name="La Ragione R."/>
            <person name="Hildebrand F."/>
            <person name="Pallen M.J."/>
        </authorList>
    </citation>
    <scope>NUCLEOTIDE SEQUENCE</scope>
    <source>
        <strain evidence="18">D3-1215</strain>
    </source>
</reference>
<evidence type="ECO:0000256" key="16">
    <source>
        <dbReference type="RuleBase" id="RU362098"/>
    </source>
</evidence>
<dbReference type="NCBIfam" id="TIGR00231">
    <property type="entry name" value="small_GTP"/>
    <property type="match status" value="1"/>
</dbReference>
<keyword evidence="7 16" id="KW-1133">Transmembrane helix</keyword>
<evidence type="ECO:0000256" key="3">
    <source>
        <dbReference type="ARBA" id="ARBA00022475"/>
    </source>
</evidence>
<dbReference type="SMART" id="SM00899">
    <property type="entry name" value="FeoA"/>
    <property type="match status" value="1"/>
</dbReference>
<evidence type="ECO:0000256" key="10">
    <source>
        <dbReference type="ARBA" id="ARBA00023134"/>
    </source>
</evidence>
<feature type="transmembrane region" description="Helical" evidence="16">
    <location>
        <begin position="738"/>
        <end position="757"/>
    </location>
</feature>
<keyword evidence="15" id="KW-0479">Metal-binding</keyword>
<keyword evidence="5 16" id="KW-0812">Transmembrane</keyword>
<evidence type="ECO:0000256" key="5">
    <source>
        <dbReference type="ARBA" id="ARBA00022692"/>
    </source>
</evidence>
<feature type="binding site" evidence="14">
    <location>
        <begin position="162"/>
        <end position="165"/>
    </location>
    <ligand>
        <name>GTP</name>
        <dbReference type="ChEBI" id="CHEBI:37565"/>
        <label>1</label>
    </ligand>
</feature>
<evidence type="ECO:0000256" key="9">
    <source>
        <dbReference type="ARBA" id="ARBA00023065"/>
    </source>
</evidence>
<evidence type="ECO:0000256" key="1">
    <source>
        <dbReference type="ARBA" id="ARBA00004651"/>
    </source>
</evidence>
<dbReference type="InterPro" id="IPR003373">
    <property type="entry name" value="Fe2_transport_prot-B"/>
</dbReference>
<dbReference type="Pfam" id="PF17910">
    <property type="entry name" value="FeoB_Cyto"/>
    <property type="match status" value="1"/>
</dbReference>
<accession>A0A9D9EHN7</accession>
<dbReference type="SUPFAM" id="SSF52540">
    <property type="entry name" value="P-loop containing nucleoside triphosphate hydrolases"/>
    <property type="match status" value="1"/>
</dbReference>
<dbReference type="InterPro" id="IPR005225">
    <property type="entry name" value="Small_GTP-bd"/>
</dbReference>
<dbReference type="InterPro" id="IPR008988">
    <property type="entry name" value="Transcriptional_repressor_C"/>
</dbReference>
<evidence type="ECO:0000313" key="19">
    <source>
        <dbReference type="Proteomes" id="UP000823637"/>
    </source>
</evidence>
<dbReference type="GO" id="GO:0005525">
    <property type="term" value="F:GTP binding"/>
    <property type="evidence" value="ECO:0007669"/>
    <property type="project" value="UniProtKB-KW"/>
</dbReference>
<feature type="transmembrane region" description="Helical" evidence="16">
    <location>
        <begin position="509"/>
        <end position="529"/>
    </location>
</feature>
<comment type="similarity">
    <text evidence="16">Belongs to the TRAFAC class TrmE-Era-EngA-EngB-Septin-like GTPase superfamily. FeoB GTPase (TC 9.A.8) family.</text>
</comment>
<feature type="transmembrane region" description="Helical" evidence="16">
    <location>
        <begin position="402"/>
        <end position="425"/>
    </location>
</feature>
<dbReference type="Proteomes" id="UP000823637">
    <property type="component" value="Unassembled WGS sequence"/>
</dbReference>
<evidence type="ECO:0000259" key="17">
    <source>
        <dbReference type="PROSITE" id="PS51711"/>
    </source>
</evidence>
<evidence type="ECO:0000256" key="11">
    <source>
        <dbReference type="ARBA" id="ARBA00023136"/>
    </source>
</evidence>
<keyword evidence="4 16" id="KW-0410">Iron transport</keyword>
<dbReference type="Pfam" id="PF02421">
    <property type="entry name" value="FeoB_N"/>
    <property type="match status" value="1"/>
</dbReference>
<feature type="binding site" evidence="14">
    <location>
        <begin position="116"/>
        <end position="123"/>
    </location>
    <ligand>
        <name>GTP</name>
        <dbReference type="ChEBI" id="CHEBI:37565"/>
        <label>1</label>
    </ligand>
</feature>
<comment type="subcellular location">
    <subcellularLocation>
        <location evidence="16">Cell inner membrane</location>
        <topology evidence="16">Multi-pass membrane protein</topology>
    </subcellularLocation>
    <subcellularLocation>
        <location evidence="1">Cell membrane</location>
        <topology evidence="1">Multi-pass membrane protein</topology>
    </subcellularLocation>
</comment>
<dbReference type="Gene3D" id="3.40.50.300">
    <property type="entry name" value="P-loop containing nucleotide triphosphate hydrolases"/>
    <property type="match status" value="1"/>
</dbReference>
<dbReference type="InterPro" id="IPR050860">
    <property type="entry name" value="FeoB_GTPase"/>
</dbReference>
<keyword evidence="9" id="KW-0406">Ion transport</keyword>
<evidence type="ECO:0000256" key="8">
    <source>
        <dbReference type="ARBA" id="ARBA00023004"/>
    </source>
</evidence>
<dbReference type="Pfam" id="PF07670">
    <property type="entry name" value="Gate"/>
    <property type="match status" value="2"/>
</dbReference>
<keyword evidence="6 14" id="KW-0547">Nucleotide-binding</keyword>
<feature type="domain" description="FeoB-type G" evidence="17">
    <location>
        <begin position="109"/>
        <end position="275"/>
    </location>
</feature>
<dbReference type="InterPro" id="IPR007167">
    <property type="entry name" value="Fe-transptr_FeoA-like"/>
</dbReference>
<feature type="binding site" evidence="15">
    <location>
        <position position="127"/>
    </location>
    <ligand>
        <name>Mg(2+)</name>
        <dbReference type="ChEBI" id="CHEBI:18420"/>
        <label>2</label>
    </ligand>
</feature>
<keyword evidence="2 16" id="KW-0813">Transport</keyword>
<feature type="binding site" evidence="15">
    <location>
        <position position="131"/>
    </location>
    <ligand>
        <name>Mg(2+)</name>
        <dbReference type="ChEBI" id="CHEBI:18420"/>
        <label>2</label>
    </ligand>
</feature>
<keyword evidence="10 14" id="KW-0342">GTP-binding</keyword>
<evidence type="ECO:0000256" key="2">
    <source>
        <dbReference type="ARBA" id="ARBA00022448"/>
    </source>
</evidence>
<dbReference type="PANTHER" id="PTHR43185">
    <property type="entry name" value="FERROUS IRON TRANSPORT PROTEIN B"/>
    <property type="match status" value="1"/>
</dbReference>
<dbReference type="PANTHER" id="PTHR43185:SF1">
    <property type="entry name" value="FE(2+) TRANSPORTER FEOB"/>
    <property type="match status" value="1"/>
</dbReference>
<dbReference type="GO" id="GO:0005886">
    <property type="term" value="C:plasma membrane"/>
    <property type="evidence" value="ECO:0007669"/>
    <property type="project" value="UniProtKB-SubCell"/>
</dbReference>
<sequence>MNLSEISTGKSAIVVKVLGSGNFRRRIIEMGFVRGKKVEVLLNAPLNDPIKYKIMDYEVSLRRSEAALIEVISEEEAGKLDTGDIADKSEMSHEDCTDIKAIAHARGRTINIALVGNPNCGKTSLFNIASGAHEKVGNYSGVTVDAKEGHFDFEGYHFNIFDLPGTYSLSAYSPEEIYVRDHIFKTLPDVVVNIVAASTLERNLYLTTQLIDMDIPMVIALNMYDELEKSGAKLDYKTLGNLLGTPIVPTVASEGFNGDSGLKQLMKTVIDVYEQKDPTSHHIHINHRGDLQDAIDHINHLIKQADNYNVRVSPRFFAVKLLEKDKEAAEYVKTLSNAGEIFAYAEKTSRHIEEELGEDCESAIINAKYGFIAGALAETYTEGTKDGLKLTKAIDRLVTHKIWGYPIFLLFLWLTFECTFILGAYPQDWIDAGMSWLGDWIGSNMADGPLKELIVTGIIGGVGGVLVFVPQILILYFFISLMEDSGYLSRAAFIMDKIMHKMGLHGKSFVPMLMGFGCNVPAVMATRTLESRNNRLITMLVIPFMSCSARIPVYVLFAGAFFPGREATVMLCLYLLGIIAAVVSSLLFKKTIVKGEDLPFVMELPPYRMPTGKTVLHHMWEKSVQYLKKMGTIILFASIIIWALGYFPLGTNPEIGAKERLEGSYIGRFGQFIEPALKPLGFDWKMDVGIISGLPAKELVVSSLNVLYAGNDSDDDSSLRPVLQQEFNADNDPAHARLVAAAYLVFILLCFPCIATISAIKNESGSWKWALFSIAYTTCVAYVAALLIYQIGRLIL</sequence>
<dbReference type="SUPFAM" id="SSF50037">
    <property type="entry name" value="C-terminal domain of transcriptional repressors"/>
    <property type="match status" value="1"/>
</dbReference>
<comment type="function">
    <text evidence="16">Probable transporter of a GTP-driven Fe(2+) uptake system.</text>
</comment>
<dbReference type="Pfam" id="PF07664">
    <property type="entry name" value="FeoB_C"/>
    <property type="match status" value="1"/>
</dbReference>
<evidence type="ECO:0000256" key="7">
    <source>
        <dbReference type="ARBA" id="ARBA00022989"/>
    </source>
</evidence>
<feature type="transmembrane region" description="Helical" evidence="16">
    <location>
        <begin position="568"/>
        <end position="588"/>
    </location>
</feature>
<evidence type="ECO:0000256" key="12">
    <source>
        <dbReference type="ARBA" id="ARBA00031200"/>
    </source>
</evidence>
<dbReference type="InterPro" id="IPR011642">
    <property type="entry name" value="Gate_dom"/>
</dbReference>
<feature type="binding site" evidence="14">
    <location>
        <begin position="141"/>
        <end position="145"/>
    </location>
    <ligand>
        <name>GTP</name>
        <dbReference type="ChEBI" id="CHEBI:37565"/>
        <label>1</label>
    </ligand>
</feature>
<comment type="caution">
    <text evidence="18">The sequence shown here is derived from an EMBL/GenBank/DDBJ whole genome shotgun (WGS) entry which is preliminary data.</text>
</comment>
<dbReference type="Gene3D" id="1.10.287.1770">
    <property type="match status" value="1"/>
</dbReference>
<evidence type="ECO:0000313" key="18">
    <source>
        <dbReference type="EMBL" id="MBO8447055.1"/>
    </source>
</evidence>
<feature type="transmembrane region" description="Helical" evidence="16">
    <location>
        <begin position="536"/>
        <end position="562"/>
    </location>
</feature>
<feature type="transmembrane region" description="Helical" evidence="16">
    <location>
        <begin position="453"/>
        <end position="479"/>
    </location>
</feature>
<dbReference type="InterPro" id="IPR011640">
    <property type="entry name" value="Fe2_transport_prot_B_C"/>
</dbReference>
<dbReference type="GO" id="GO:0046914">
    <property type="term" value="F:transition metal ion binding"/>
    <property type="evidence" value="ECO:0007669"/>
    <property type="project" value="InterPro"/>
</dbReference>
<evidence type="ECO:0000256" key="6">
    <source>
        <dbReference type="ARBA" id="ARBA00022741"/>
    </source>
</evidence>
<feature type="transmembrane region" description="Helical" evidence="16">
    <location>
        <begin position="769"/>
        <end position="791"/>
    </location>
</feature>
<dbReference type="Pfam" id="PF04023">
    <property type="entry name" value="FeoA"/>
    <property type="match status" value="1"/>
</dbReference>
<proteinExistence type="inferred from homology"/>
<keyword evidence="8 16" id="KW-0408">Iron</keyword>
<dbReference type="GO" id="GO:0015093">
    <property type="term" value="F:ferrous iron transmembrane transporter activity"/>
    <property type="evidence" value="ECO:0007669"/>
    <property type="project" value="UniProtKB-UniRule"/>
</dbReference>
<dbReference type="NCBIfam" id="TIGR00437">
    <property type="entry name" value="feoB"/>
    <property type="match status" value="1"/>
</dbReference>
<evidence type="ECO:0000256" key="15">
    <source>
        <dbReference type="PIRSR" id="PIRSR603373-2"/>
    </source>
</evidence>
<dbReference type="InterPro" id="IPR030389">
    <property type="entry name" value="G_FEOB_dom"/>
</dbReference>
<protein>
    <recommendedName>
        <fullName evidence="12 13">Ferrous iron transport protein B</fullName>
    </recommendedName>
</protein>
<dbReference type="InterPro" id="IPR041069">
    <property type="entry name" value="FeoB_Cyto"/>
</dbReference>
<dbReference type="Gene3D" id="2.30.30.90">
    <property type="match status" value="1"/>
</dbReference>
<evidence type="ECO:0000256" key="14">
    <source>
        <dbReference type="PIRSR" id="PIRSR603373-1"/>
    </source>
</evidence>
<dbReference type="PROSITE" id="PS51711">
    <property type="entry name" value="G_FEOB"/>
    <property type="match status" value="1"/>
</dbReference>
<dbReference type="EMBL" id="JADIMR010000073">
    <property type="protein sequence ID" value="MBO8447055.1"/>
    <property type="molecule type" value="Genomic_DNA"/>
</dbReference>
<evidence type="ECO:0000256" key="13">
    <source>
        <dbReference type="NCBIfam" id="TIGR00437"/>
    </source>
</evidence>
<keyword evidence="15" id="KW-0460">Magnesium</keyword>
<keyword evidence="3" id="KW-1003">Cell membrane</keyword>
<feature type="binding site" evidence="14">
    <location>
        <begin position="222"/>
        <end position="225"/>
    </location>
    <ligand>
        <name>GTP</name>
        <dbReference type="ChEBI" id="CHEBI:37565"/>
        <label>1</label>
    </ligand>
</feature>
<dbReference type="CDD" id="cd01879">
    <property type="entry name" value="FeoB"/>
    <property type="match status" value="1"/>
</dbReference>
<gene>
    <name evidence="18" type="primary">feoB</name>
    <name evidence="18" type="ORF">IAC32_04855</name>
</gene>
<feature type="transmembrane region" description="Helical" evidence="16">
    <location>
        <begin position="630"/>
        <end position="649"/>
    </location>
</feature>
<dbReference type="InterPro" id="IPR038157">
    <property type="entry name" value="FeoA_core_dom"/>
</dbReference>
<name>A0A9D9EHN7_9BACT</name>
<evidence type="ECO:0000256" key="4">
    <source>
        <dbReference type="ARBA" id="ARBA00022496"/>
    </source>
</evidence>
<keyword evidence="11 16" id="KW-0472">Membrane</keyword>
<feature type="binding site" evidence="15">
    <location>
        <position position="130"/>
    </location>
    <ligand>
        <name>Mg(2+)</name>
        <dbReference type="ChEBI" id="CHEBI:18420"/>
        <label>2</label>
    </ligand>
</feature>